<reference evidence="1 2" key="1">
    <citation type="submission" date="2019-10" db="EMBL/GenBank/DDBJ databases">
        <title>Genomic analysis of Raineyella sp. CBA3103.</title>
        <authorList>
            <person name="Roh S.W."/>
        </authorList>
    </citation>
    <scope>NUCLEOTIDE SEQUENCE [LARGE SCALE GENOMIC DNA]</scope>
    <source>
        <strain evidence="1 2">CBA3103</strain>
    </source>
</reference>
<dbReference type="KEGG" id="rain:Rai3103_11230"/>
<dbReference type="EMBL" id="CP045725">
    <property type="protein sequence ID" value="QGF24151.1"/>
    <property type="molecule type" value="Genomic_DNA"/>
</dbReference>
<dbReference type="AlphaFoldDB" id="A0A5Q2FCN6"/>
<proteinExistence type="predicted"/>
<organism evidence="1 2">
    <name type="scientific">Raineyella fluvialis</name>
    <dbReference type="NCBI Taxonomy" id="2662261"/>
    <lineage>
        <taxon>Bacteria</taxon>
        <taxon>Bacillati</taxon>
        <taxon>Actinomycetota</taxon>
        <taxon>Actinomycetes</taxon>
        <taxon>Propionibacteriales</taxon>
        <taxon>Propionibacteriaceae</taxon>
        <taxon>Raineyella</taxon>
    </lineage>
</organism>
<name>A0A5Q2FCN6_9ACTN</name>
<keyword evidence="2" id="KW-1185">Reference proteome</keyword>
<accession>A0A5Q2FCN6</accession>
<sequence length="74" mass="8186">MGASPYDKIVTPDPVKSNFVTPGSKTQSGPDCTPQPAFQGFTATFYRAFIKNGTEVKRQNYTWKYDAGDEIKCS</sequence>
<gene>
    <name evidence="1" type="ORF">Rai3103_11230</name>
</gene>
<evidence type="ECO:0000313" key="2">
    <source>
        <dbReference type="Proteomes" id="UP000386847"/>
    </source>
</evidence>
<protein>
    <submittedName>
        <fullName evidence="1">Uncharacterized protein</fullName>
    </submittedName>
</protein>
<dbReference type="Proteomes" id="UP000386847">
    <property type="component" value="Chromosome"/>
</dbReference>
<evidence type="ECO:0000313" key="1">
    <source>
        <dbReference type="EMBL" id="QGF24151.1"/>
    </source>
</evidence>
<dbReference type="RefSeq" id="WP_153572680.1">
    <property type="nucleotide sequence ID" value="NZ_CP045725.1"/>
</dbReference>